<comment type="caution">
    <text evidence="1">The sequence shown here is derived from an EMBL/GenBank/DDBJ whole genome shotgun (WGS) entry which is preliminary data.</text>
</comment>
<feature type="non-terminal residue" evidence="1">
    <location>
        <position position="1"/>
    </location>
</feature>
<evidence type="ECO:0000313" key="2">
    <source>
        <dbReference type="Proteomes" id="UP000485058"/>
    </source>
</evidence>
<proteinExistence type="predicted"/>
<gene>
    <name evidence="1" type="ORF">HaLaN_21794</name>
</gene>
<keyword evidence="2" id="KW-1185">Reference proteome</keyword>
<sequence length="60" mass="6910">MQDMLLLRDAEDYDFEYYDDDDYFEDEEDHSVAAIAERGRMLGGQGPLYKQPCLDAPSSV</sequence>
<evidence type="ECO:0000313" key="1">
    <source>
        <dbReference type="EMBL" id="GFH24071.1"/>
    </source>
</evidence>
<reference evidence="1 2" key="1">
    <citation type="submission" date="2020-02" db="EMBL/GenBank/DDBJ databases">
        <title>Draft genome sequence of Haematococcus lacustris strain NIES-144.</title>
        <authorList>
            <person name="Morimoto D."/>
            <person name="Nakagawa S."/>
            <person name="Yoshida T."/>
            <person name="Sawayama S."/>
        </authorList>
    </citation>
    <scope>NUCLEOTIDE SEQUENCE [LARGE SCALE GENOMIC DNA]</scope>
    <source>
        <strain evidence="1 2">NIES-144</strain>
    </source>
</reference>
<name>A0A699ZPB2_HAELA</name>
<dbReference type="Proteomes" id="UP000485058">
    <property type="component" value="Unassembled WGS sequence"/>
</dbReference>
<accession>A0A699ZPB2</accession>
<organism evidence="1 2">
    <name type="scientific">Haematococcus lacustris</name>
    <name type="common">Green alga</name>
    <name type="synonym">Haematococcus pluvialis</name>
    <dbReference type="NCBI Taxonomy" id="44745"/>
    <lineage>
        <taxon>Eukaryota</taxon>
        <taxon>Viridiplantae</taxon>
        <taxon>Chlorophyta</taxon>
        <taxon>core chlorophytes</taxon>
        <taxon>Chlorophyceae</taxon>
        <taxon>CS clade</taxon>
        <taxon>Chlamydomonadales</taxon>
        <taxon>Haematococcaceae</taxon>
        <taxon>Haematococcus</taxon>
    </lineage>
</organism>
<dbReference type="AlphaFoldDB" id="A0A699ZPB2"/>
<protein>
    <submittedName>
        <fullName evidence="1">Uncharacterized protein</fullName>
    </submittedName>
</protein>
<dbReference type="EMBL" id="BLLF01002435">
    <property type="protein sequence ID" value="GFH24071.1"/>
    <property type="molecule type" value="Genomic_DNA"/>
</dbReference>